<proteinExistence type="inferred from homology"/>
<dbReference type="HAMAP" id="MF_00386">
    <property type="entry name" value="UPF0161_YidD"/>
    <property type="match status" value="1"/>
</dbReference>
<keyword evidence="1" id="KW-0472">Membrane</keyword>
<evidence type="ECO:0000256" key="1">
    <source>
        <dbReference type="HAMAP-Rule" id="MF_00386"/>
    </source>
</evidence>
<evidence type="ECO:0000313" key="4">
    <source>
        <dbReference type="Proteomes" id="UP001595960"/>
    </source>
</evidence>
<comment type="similarity">
    <text evidence="1">Belongs to the UPF0161 family.</text>
</comment>
<keyword evidence="1" id="KW-1003">Cell membrane</keyword>
<feature type="region of interest" description="Disordered" evidence="2">
    <location>
        <begin position="103"/>
        <end position="145"/>
    </location>
</feature>
<protein>
    <recommendedName>
        <fullName evidence="1">Putative membrane protein insertion efficiency factor</fullName>
    </recommendedName>
</protein>
<dbReference type="EMBL" id="JBHSJC010000001">
    <property type="protein sequence ID" value="MFC4828212.1"/>
    <property type="molecule type" value="Genomic_DNA"/>
</dbReference>
<dbReference type="NCBIfam" id="TIGR00278">
    <property type="entry name" value="membrane protein insertion efficiency factor YidD"/>
    <property type="match status" value="1"/>
</dbReference>
<dbReference type="RefSeq" id="WP_204391186.1">
    <property type="nucleotide sequence ID" value="NZ_JAFBBW010000001.1"/>
</dbReference>
<keyword evidence="4" id="KW-1185">Reference proteome</keyword>
<dbReference type="InterPro" id="IPR002696">
    <property type="entry name" value="Membr_insert_effic_factor_YidD"/>
</dbReference>
<reference evidence="4" key="1">
    <citation type="journal article" date="2019" name="Int. J. Syst. Evol. Microbiol.">
        <title>The Global Catalogue of Microorganisms (GCM) 10K type strain sequencing project: providing services to taxonomists for standard genome sequencing and annotation.</title>
        <authorList>
            <consortium name="The Broad Institute Genomics Platform"/>
            <consortium name="The Broad Institute Genome Sequencing Center for Infectious Disease"/>
            <person name="Wu L."/>
            <person name="Ma J."/>
        </authorList>
    </citation>
    <scope>NUCLEOTIDE SEQUENCE [LARGE SCALE GENOMIC DNA]</scope>
    <source>
        <strain evidence="4">CGMCC 1.12192</strain>
    </source>
</reference>
<accession>A0ABV9R4N1</accession>
<dbReference type="Pfam" id="PF01809">
    <property type="entry name" value="YidD"/>
    <property type="match status" value="1"/>
</dbReference>
<comment type="caution">
    <text evidence="3">The sequence shown here is derived from an EMBL/GenBank/DDBJ whole genome shotgun (WGS) entry which is preliminary data.</text>
</comment>
<name>A0ABV9R4N1_9MICO</name>
<dbReference type="PANTHER" id="PTHR33383:SF1">
    <property type="entry name" value="MEMBRANE PROTEIN INSERTION EFFICIENCY FACTOR-RELATED"/>
    <property type="match status" value="1"/>
</dbReference>
<comment type="function">
    <text evidence="1">Could be involved in insertion of integral membrane proteins into the membrane.</text>
</comment>
<comment type="subcellular location">
    <subcellularLocation>
        <location evidence="1">Cell membrane</location>
        <topology evidence="1">Peripheral membrane protein</topology>
        <orientation evidence="1">Cytoplasmic side</orientation>
    </subcellularLocation>
</comment>
<feature type="compositionally biased region" description="Basic and acidic residues" evidence="2">
    <location>
        <begin position="109"/>
        <end position="139"/>
    </location>
</feature>
<dbReference type="PANTHER" id="PTHR33383">
    <property type="entry name" value="MEMBRANE PROTEIN INSERTION EFFICIENCY FACTOR-RELATED"/>
    <property type="match status" value="1"/>
</dbReference>
<dbReference type="SMART" id="SM01234">
    <property type="entry name" value="Haemolytic"/>
    <property type="match status" value="1"/>
</dbReference>
<evidence type="ECO:0000256" key="2">
    <source>
        <dbReference type="SAM" id="MobiDB-lite"/>
    </source>
</evidence>
<dbReference type="Proteomes" id="UP001595960">
    <property type="component" value="Unassembled WGS sequence"/>
</dbReference>
<gene>
    <name evidence="3" type="primary">yidD</name>
    <name evidence="3" type="ORF">ACFPER_05375</name>
</gene>
<organism evidence="3 4">
    <name type="scientific">Agromyces aurantiacus</name>
    <dbReference type="NCBI Taxonomy" id="165814"/>
    <lineage>
        <taxon>Bacteria</taxon>
        <taxon>Bacillati</taxon>
        <taxon>Actinomycetota</taxon>
        <taxon>Actinomycetes</taxon>
        <taxon>Micrococcales</taxon>
        <taxon>Microbacteriaceae</taxon>
        <taxon>Agromyces</taxon>
    </lineage>
</organism>
<evidence type="ECO:0000313" key="3">
    <source>
        <dbReference type="EMBL" id="MFC4828212.1"/>
    </source>
</evidence>
<sequence>MRDVAWFVWLLPRNVGVLLIRAYRAIVSPLYGDVCRYYPSCSAYGLGSVQHRGLVVGSALTGWRILRCNPWSAGGVDDVRMPKRFRFHVTRFGFVIPAGWAGTSRRGGRHVESVDPTSRRHEPAAADAHAGHSHADHSHASAAVDAAASSGALDIAGTQNSPITSRKD</sequence>